<reference evidence="3" key="1">
    <citation type="journal article" date="2020" name="Stud. Mycol.">
        <title>101 Dothideomycetes genomes: a test case for predicting lifestyles and emergence of pathogens.</title>
        <authorList>
            <person name="Haridas S."/>
            <person name="Albert R."/>
            <person name="Binder M."/>
            <person name="Bloem J."/>
            <person name="Labutti K."/>
            <person name="Salamov A."/>
            <person name="Andreopoulos B."/>
            <person name="Baker S."/>
            <person name="Barry K."/>
            <person name="Bills G."/>
            <person name="Bluhm B."/>
            <person name="Cannon C."/>
            <person name="Castanera R."/>
            <person name="Culley D."/>
            <person name="Daum C."/>
            <person name="Ezra D."/>
            <person name="Gonzalez J."/>
            <person name="Henrissat B."/>
            <person name="Kuo A."/>
            <person name="Liang C."/>
            <person name="Lipzen A."/>
            <person name="Lutzoni F."/>
            <person name="Magnuson J."/>
            <person name="Mondo S."/>
            <person name="Nolan M."/>
            <person name="Ohm R."/>
            <person name="Pangilinan J."/>
            <person name="Park H.-J."/>
            <person name="Ramirez L."/>
            <person name="Alfaro M."/>
            <person name="Sun H."/>
            <person name="Tritt A."/>
            <person name="Yoshinaga Y."/>
            <person name="Zwiers L.-H."/>
            <person name="Turgeon B."/>
            <person name="Goodwin S."/>
            <person name="Spatafora J."/>
            <person name="Crous P."/>
            <person name="Grigoriev I."/>
        </authorList>
    </citation>
    <scope>NUCLEOTIDE SEQUENCE</scope>
    <source>
        <strain evidence="3">CBS 122368</strain>
    </source>
</reference>
<feature type="compositionally biased region" description="Acidic residues" evidence="1">
    <location>
        <begin position="248"/>
        <end position="258"/>
    </location>
</feature>
<dbReference type="GO" id="GO:0000126">
    <property type="term" value="C:transcription factor TFIIIB complex"/>
    <property type="evidence" value="ECO:0007669"/>
    <property type="project" value="TreeGrafter"/>
</dbReference>
<feature type="compositionally biased region" description="Basic and acidic residues" evidence="1">
    <location>
        <begin position="182"/>
        <end position="193"/>
    </location>
</feature>
<dbReference type="OrthoDB" id="272624at2759"/>
<accession>A0A6A6IW35</accession>
<evidence type="ECO:0000313" key="3">
    <source>
        <dbReference type="EMBL" id="KAF2253820.1"/>
    </source>
</evidence>
<dbReference type="InterPro" id="IPR009057">
    <property type="entry name" value="Homeodomain-like_sf"/>
</dbReference>
<dbReference type="PANTHER" id="PTHR22929">
    <property type="entry name" value="RNA POLYMERASE III TRANSCRIPTION INITIATION FACTOR B"/>
    <property type="match status" value="1"/>
</dbReference>
<dbReference type="Pfam" id="PF15963">
    <property type="entry name" value="Myb_DNA-bind_7"/>
    <property type="match status" value="1"/>
</dbReference>
<dbReference type="Proteomes" id="UP000800094">
    <property type="component" value="Unassembled WGS sequence"/>
</dbReference>
<dbReference type="PANTHER" id="PTHR22929:SF0">
    <property type="entry name" value="TRANSCRIPTION FACTOR TFIIIB COMPONENT B'' HOMOLOG"/>
    <property type="match status" value="1"/>
</dbReference>
<feature type="compositionally biased region" description="Polar residues" evidence="1">
    <location>
        <begin position="95"/>
        <end position="123"/>
    </location>
</feature>
<keyword evidence="4" id="KW-1185">Reference proteome</keyword>
<protein>
    <recommendedName>
        <fullName evidence="2">Transcription factor TFIIIB component B'' Myb domain-containing protein</fullName>
    </recommendedName>
</protein>
<dbReference type="GO" id="GO:0070898">
    <property type="term" value="P:RNA polymerase III preinitiation complex assembly"/>
    <property type="evidence" value="ECO:0007669"/>
    <property type="project" value="TreeGrafter"/>
</dbReference>
<feature type="compositionally biased region" description="Basic residues" evidence="1">
    <location>
        <begin position="297"/>
        <end position="311"/>
    </location>
</feature>
<name>A0A6A6IW35_9PLEO</name>
<feature type="compositionally biased region" description="Acidic residues" evidence="1">
    <location>
        <begin position="315"/>
        <end position="329"/>
    </location>
</feature>
<feature type="region of interest" description="Disordered" evidence="1">
    <location>
        <begin position="1"/>
        <end position="385"/>
    </location>
</feature>
<organism evidence="3 4">
    <name type="scientific">Trematosphaeria pertusa</name>
    <dbReference type="NCBI Taxonomy" id="390896"/>
    <lineage>
        <taxon>Eukaryota</taxon>
        <taxon>Fungi</taxon>
        <taxon>Dikarya</taxon>
        <taxon>Ascomycota</taxon>
        <taxon>Pezizomycotina</taxon>
        <taxon>Dothideomycetes</taxon>
        <taxon>Pleosporomycetidae</taxon>
        <taxon>Pleosporales</taxon>
        <taxon>Massarineae</taxon>
        <taxon>Trematosphaeriaceae</taxon>
        <taxon>Trematosphaeria</taxon>
    </lineage>
</organism>
<evidence type="ECO:0000259" key="2">
    <source>
        <dbReference type="Pfam" id="PF15963"/>
    </source>
</evidence>
<feature type="compositionally biased region" description="Basic residues" evidence="1">
    <location>
        <begin position="231"/>
        <end position="241"/>
    </location>
</feature>
<feature type="compositionally biased region" description="Acidic residues" evidence="1">
    <location>
        <begin position="278"/>
        <end position="290"/>
    </location>
</feature>
<feature type="region of interest" description="Disordered" evidence="1">
    <location>
        <begin position="626"/>
        <end position="669"/>
    </location>
</feature>
<feature type="compositionally biased region" description="Low complexity" evidence="1">
    <location>
        <begin position="51"/>
        <end position="69"/>
    </location>
</feature>
<dbReference type="EMBL" id="ML987191">
    <property type="protein sequence ID" value="KAF2253820.1"/>
    <property type="molecule type" value="Genomic_DNA"/>
</dbReference>
<gene>
    <name evidence="3" type="ORF">BU26DRAFT_478260</name>
</gene>
<proteinExistence type="predicted"/>
<feature type="compositionally biased region" description="Basic residues" evidence="1">
    <location>
        <begin position="333"/>
        <end position="342"/>
    </location>
</feature>
<dbReference type="GO" id="GO:0001156">
    <property type="term" value="F:TFIIIC-class transcription factor complex binding"/>
    <property type="evidence" value="ECO:0007669"/>
    <property type="project" value="TreeGrafter"/>
</dbReference>
<evidence type="ECO:0000256" key="1">
    <source>
        <dbReference type="SAM" id="MobiDB-lite"/>
    </source>
</evidence>
<dbReference type="GeneID" id="54578964"/>
<evidence type="ECO:0000313" key="4">
    <source>
        <dbReference type="Proteomes" id="UP000800094"/>
    </source>
</evidence>
<sequence length="691" mass="75950">MSTEGSSAQPPPPGNAKPNAPKPSASITSSFINKSGKPAAAPKAVRRRRPGAGAAAATPQPSQPPTSTAESQAEAQPDTTPALESQPVAPLPTPAATQETASHDVPQTKQPVSAPSITVTEPSAATETPSTVVEPPPTPAPTSVDSAPQQEKAIEPPANDAPLPETEPTATGETSAGAQRTVNEETRAAEPSEVRSPAKQTRPKRRRFPWATVNAPQDNDDEPVAATAGARRAKVKGRRKAATTANAEVEEGGEDEETLAAPKRPSAKARGKQKAVEADAEQAAEEDVADVEAGQRPGRKPRRPRKAKGKKSTVEEDEEDAEAGEAEEAESGRRKRKRRKKNAGQAEGAAEEEGERQTRRKGRPPRQPTPSDAEDEVIDPNDTFMDSLASRNIRVGKLSTREKRMREINWAEVKQRKREEEMMLVNGRRKDRDEVNRQLDEAGEARNETTQPQASGPQLREVDGQIVLVHDSGTINREADADREIEQMEVLQEDDLTNRITQSSFLRNNKRFPNEFLLPGQGKRWKFNDTDDFYKALAMFGTDFMMISTLFPGTSRRSIKTKFVREERRNPDEIKKILHGQMNSDWNQYLAKSGRKDDSFLDPDEIMRQLEEERAQMEIQIEAARAEAEEERRQRRLAGVDSEEEAGDKENGKGRKKKKGKGKAAKQVAFEAEEGVEILGEIDEAEGWGRE</sequence>
<feature type="compositionally biased region" description="Polar residues" evidence="1">
    <location>
        <begin position="168"/>
        <end position="181"/>
    </location>
</feature>
<feature type="domain" description="Transcription factor TFIIIB component B'' Myb" evidence="2">
    <location>
        <begin position="523"/>
        <end position="594"/>
    </location>
</feature>
<dbReference type="RefSeq" id="XP_033688824.1">
    <property type="nucleotide sequence ID" value="XM_033825634.1"/>
</dbReference>
<dbReference type="InterPro" id="IPR039467">
    <property type="entry name" value="TFIIIB_B''_Myb"/>
</dbReference>
<dbReference type="SUPFAM" id="SSF46689">
    <property type="entry name" value="Homeodomain-like"/>
    <property type="match status" value="1"/>
</dbReference>
<feature type="compositionally biased region" description="Polar residues" evidence="1">
    <location>
        <begin position="70"/>
        <end position="83"/>
    </location>
</feature>
<feature type="compositionally biased region" description="Basic residues" evidence="1">
    <location>
        <begin position="654"/>
        <end position="664"/>
    </location>
</feature>
<dbReference type="AlphaFoldDB" id="A0A6A6IW35"/>